<name>A0A7D9JZY5_PARCT</name>
<evidence type="ECO:0000256" key="1">
    <source>
        <dbReference type="SAM" id="MobiDB-lite"/>
    </source>
</evidence>
<dbReference type="EMBL" id="CACRXK020024286">
    <property type="protein sequence ID" value="CAB4038503.1"/>
    <property type="molecule type" value="Genomic_DNA"/>
</dbReference>
<gene>
    <name evidence="2" type="ORF">PACLA_8A030646</name>
</gene>
<evidence type="ECO:0000313" key="2">
    <source>
        <dbReference type="EMBL" id="CAB4038503.1"/>
    </source>
</evidence>
<feature type="compositionally biased region" description="Acidic residues" evidence="1">
    <location>
        <begin position="401"/>
        <end position="410"/>
    </location>
</feature>
<protein>
    <submittedName>
        <fullName evidence="2">Uncharacterized protein</fullName>
    </submittedName>
</protein>
<feature type="compositionally biased region" description="Basic residues" evidence="1">
    <location>
        <begin position="377"/>
        <end position="393"/>
    </location>
</feature>
<comment type="caution">
    <text evidence="2">The sequence shown here is derived from an EMBL/GenBank/DDBJ whole genome shotgun (WGS) entry which is preliminary data.</text>
</comment>
<organism evidence="2 3">
    <name type="scientific">Paramuricea clavata</name>
    <name type="common">Red gorgonian</name>
    <name type="synonym">Violescent sea-whip</name>
    <dbReference type="NCBI Taxonomy" id="317549"/>
    <lineage>
        <taxon>Eukaryota</taxon>
        <taxon>Metazoa</taxon>
        <taxon>Cnidaria</taxon>
        <taxon>Anthozoa</taxon>
        <taxon>Octocorallia</taxon>
        <taxon>Malacalcyonacea</taxon>
        <taxon>Plexauridae</taxon>
        <taxon>Paramuricea</taxon>
    </lineage>
</organism>
<feature type="region of interest" description="Disordered" evidence="1">
    <location>
        <begin position="373"/>
        <end position="445"/>
    </location>
</feature>
<reference evidence="2" key="1">
    <citation type="submission" date="2020-04" db="EMBL/GenBank/DDBJ databases">
        <authorList>
            <person name="Alioto T."/>
            <person name="Alioto T."/>
            <person name="Gomez Garrido J."/>
        </authorList>
    </citation>
    <scope>NUCLEOTIDE SEQUENCE</scope>
    <source>
        <strain evidence="2">A484AB</strain>
    </source>
</reference>
<dbReference type="Proteomes" id="UP001152795">
    <property type="component" value="Unassembled WGS sequence"/>
</dbReference>
<keyword evidence="3" id="KW-1185">Reference proteome</keyword>
<accession>A0A7D9JZY5</accession>
<sequence>MKKSSRRYKRPLGTRWVAHQSDALEAFLHNLDLLLGYLNNQIADPYNTTMKKETPRLEGVLASCSDTITLIFQCVKVDLLKLIRPTSLVLESVSILLPEAITTIGVTLKKVKKLMRKLNENGVDALRDESLFPTLKNDFLPSLDFDEESISLGRSTRKDPAYTGVTTFAGYTLNRGNLENALSKVYDDVMLVLPALELALDKRLSFLANDPILSSAAVLLETTAYQNRDEEDMVQPCEVLAEHFRQSLEANGYVQQRLSHEITILHDHITKFLPNVPPQKCWQQIFQLKDRLNIHNIVQLVEIGIVLPISNAEVERVFSPFAKVMRRDRLALKNDTQEAILRVRNDNDFSKRRYDRAVNMFMTEFPNGDIMQEKRRLAGYKPHKKKLTRKKSPKLVPLTDSDTDDTDYDSSSERHVIEDEEEEMESSINLSDISSDDAEWTSSSD</sequence>
<dbReference type="AlphaFoldDB" id="A0A7D9JZY5"/>
<evidence type="ECO:0000313" key="3">
    <source>
        <dbReference type="Proteomes" id="UP001152795"/>
    </source>
</evidence>
<proteinExistence type="predicted"/>